<protein>
    <submittedName>
        <fullName evidence="1">Uncharacterized protein</fullName>
    </submittedName>
</protein>
<gene>
    <name evidence="1" type="ORF">AW09_003337</name>
</gene>
<accession>A0A080LSU1</accession>
<dbReference type="EMBL" id="JDVG02000533">
    <property type="protein sequence ID" value="KFB71522.1"/>
    <property type="molecule type" value="Genomic_DNA"/>
</dbReference>
<proteinExistence type="predicted"/>
<name>A0A080LSU1_9PROT</name>
<comment type="caution">
    <text evidence="1">The sequence shown here is derived from an EMBL/GenBank/DDBJ whole genome shotgun (WGS) entry which is preliminary data.</text>
</comment>
<evidence type="ECO:0000313" key="2">
    <source>
        <dbReference type="Proteomes" id="UP000020077"/>
    </source>
</evidence>
<evidence type="ECO:0000313" key="1">
    <source>
        <dbReference type="EMBL" id="KFB71522.1"/>
    </source>
</evidence>
<dbReference type="AntiFam" id="ANF00199">
    <property type="entry name" value="Shadow ORF (opposite gltB)"/>
</dbReference>
<dbReference type="Proteomes" id="UP000020077">
    <property type="component" value="Unassembled WGS sequence"/>
</dbReference>
<organism evidence="1 2">
    <name type="scientific">Candidatus Accumulibacter phosphatis</name>
    <dbReference type="NCBI Taxonomy" id="327160"/>
    <lineage>
        <taxon>Bacteria</taxon>
        <taxon>Pseudomonadati</taxon>
        <taxon>Pseudomonadota</taxon>
        <taxon>Betaproteobacteria</taxon>
        <taxon>Candidatus Accumulibacter</taxon>
    </lineage>
</organism>
<dbReference type="AntiFam" id="ANF00150">
    <property type="entry name" value="Shadow ORF (opposite gltB)"/>
</dbReference>
<sequence length="323" mass="36659">MLQLGDRIRGPHVLFAAHAVRVFATGVKHGRQHRVVTEGLLVQANRLLHDFEDTDPFHLRRRAGEILVDHLLLQTDGFEDLCPGIGHIGRDAHLGHDLEQALADTLDEVLDRLVAFLGIAAGDLLQGFQCQIGMHCFRPVPGKQGKMMRLARSTGFDHQANPGTQPFGHQMVMHRRSRQQRRDCNMRRVDPAIRDDEDARSLVYMILGFGAQRRQPGLDTFVTPSQRIADVELGGVELVAGVGRNTAQFCHVVEIENRLRDFETIRRVDFVDPEQVRLGADEGHQRHHQLLTDRVDRWIGDLREELPKIVEQWLAAVRQNGQR</sequence>
<dbReference type="AlphaFoldDB" id="A0A080LSU1"/>
<reference evidence="1 2" key="1">
    <citation type="submission" date="2014-02" db="EMBL/GenBank/DDBJ databases">
        <title>Expanding our view of genomic diversity in Candidatus Accumulibacter clades.</title>
        <authorList>
            <person name="Skennerton C.T."/>
            <person name="Barr J.J."/>
            <person name="Slater F.R."/>
            <person name="Bond P.L."/>
            <person name="Tyson G.W."/>
        </authorList>
    </citation>
    <scope>NUCLEOTIDE SEQUENCE [LARGE SCALE GENOMIC DNA]</scope>
    <source>
        <strain evidence="2">BA-91</strain>
    </source>
</reference>